<keyword evidence="2" id="KW-0472">Membrane</keyword>
<evidence type="ECO:0000313" key="4">
    <source>
        <dbReference type="Proteomes" id="UP000670092"/>
    </source>
</evidence>
<proteinExistence type="inferred from homology"/>
<dbReference type="Gene3D" id="1.10.630.10">
    <property type="entry name" value="Cytochrome P450"/>
    <property type="match status" value="1"/>
</dbReference>
<keyword evidence="2" id="KW-1133">Transmembrane helix</keyword>
<dbReference type="SUPFAM" id="SSF48264">
    <property type="entry name" value="Cytochrome P450"/>
    <property type="match status" value="1"/>
</dbReference>
<dbReference type="OrthoDB" id="1470350at2759"/>
<dbReference type="Proteomes" id="UP000670092">
    <property type="component" value="Unassembled WGS sequence"/>
</dbReference>
<organism evidence="3 4">
    <name type="scientific">Ajellomyces capsulatus</name>
    <name type="common">Darling's disease fungus</name>
    <name type="synonym">Histoplasma capsulatum</name>
    <dbReference type="NCBI Taxonomy" id="5037"/>
    <lineage>
        <taxon>Eukaryota</taxon>
        <taxon>Fungi</taxon>
        <taxon>Dikarya</taxon>
        <taxon>Ascomycota</taxon>
        <taxon>Pezizomycotina</taxon>
        <taxon>Eurotiomycetes</taxon>
        <taxon>Eurotiomycetidae</taxon>
        <taxon>Onygenales</taxon>
        <taxon>Ajellomycetaceae</taxon>
        <taxon>Histoplasma</taxon>
    </lineage>
</organism>
<protein>
    <submittedName>
        <fullName evidence="3">Molybdopterin synthase large subunit CnxH</fullName>
    </submittedName>
</protein>
<dbReference type="InterPro" id="IPR050121">
    <property type="entry name" value="Cytochrome_P450_monoxygenase"/>
</dbReference>
<dbReference type="AlphaFoldDB" id="A0A8H7YN60"/>
<dbReference type="PANTHER" id="PTHR24305:SF166">
    <property type="entry name" value="CYTOCHROME P450 12A4, MITOCHONDRIAL-RELATED"/>
    <property type="match status" value="1"/>
</dbReference>
<dbReference type="InterPro" id="IPR001128">
    <property type="entry name" value="Cyt_P450"/>
</dbReference>
<dbReference type="InterPro" id="IPR036396">
    <property type="entry name" value="Cyt_P450_sf"/>
</dbReference>
<comment type="similarity">
    <text evidence="1">Belongs to the cytochrome P450 family.</text>
</comment>
<keyword evidence="2" id="KW-0812">Transmembrane</keyword>
<feature type="transmembrane region" description="Helical" evidence="2">
    <location>
        <begin position="31"/>
        <end position="50"/>
    </location>
</feature>
<evidence type="ECO:0000256" key="1">
    <source>
        <dbReference type="ARBA" id="ARBA00010617"/>
    </source>
</evidence>
<evidence type="ECO:0000313" key="3">
    <source>
        <dbReference type="EMBL" id="KAG5293093.1"/>
    </source>
</evidence>
<sequence>MDILKVVSISVVETYGFHIFDQVTTSFSRRVFWTLFIVQYVVLKTYWIWIYPLIASPLRSLPGPNYTQFLLGQTYNQITASCPNSIALAWMKKFPDADLIRYFAPGNHEVVLVNSPRAFREVTFTHAYSFAKPRFFKRLVGDMIGGGLFFAEGDVHRKQKKLLAGPFLNKNVKHLLPVFEQNADELSSSIETLVVDSETGAIEISCLISKSLLDIISQAILGLELDGHSIASELGRCYHTIFSSTTMSRVMLVLNTCVPVRRLLPVKTNREYTDANIEIKQILKKHVQQRTHEIRSLWRERLKSKNKDILTLIIQEQLKKSDEFPEDEIVDHVSLTSVNEFGLRSNMVLSLPSPPFFFQKKKREFTNPKM</sequence>
<name>A0A8H7YN60_AJECA</name>
<dbReference type="GO" id="GO:0004497">
    <property type="term" value="F:monooxygenase activity"/>
    <property type="evidence" value="ECO:0007669"/>
    <property type="project" value="InterPro"/>
</dbReference>
<accession>A0A8H7YN60</accession>
<dbReference type="GO" id="GO:0020037">
    <property type="term" value="F:heme binding"/>
    <property type="evidence" value="ECO:0007669"/>
    <property type="project" value="InterPro"/>
</dbReference>
<reference evidence="3 4" key="1">
    <citation type="submission" date="2021-01" db="EMBL/GenBank/DDBJ databases">
        <title>Chromosome-level genome assembly of a human fungal pathogen reveals clustering of transcriptionally co-regulated genes.</title>
        <authorList>
            <person name="Voorhies M."/>
            <person name="Cohen S."/>
            <person name="Shea T.P."/>
            <person name="Petrus S."/>
            <person name="Munoz J.F."/>
            <person name="Poplawski S."/>
            <person name="Goldman W.E."/>
            <person name="Michael T."/>
            <person name="Cuomo C.A."/>
            <person name="Sil A."/>
            <person name="Beyhan S."/>
        </authorList>
    </citation>
    <scope>NUCLEOTIDE SEQUENCE [LARGE SCALE GENOMIC DNA]</scope>
    <source>
        <strain evidence="3 4">G184AR</strain>
    </source>
</reference>
<comment type="caution">
    <text evidence="3">The sequence shown here is derived from an EMBL/GenBank/DDBJ whole genome shotgun (WGS) entry which is preliminary data.</text>
</comment>
<dbReference type="GO" id="GO:0016705">
    <property type="term" value="F:oxidoreductase activity, acting on paired donors, with incorporation or reduction of molecular oxygen"/>
    <property type="evidence" value="ECO:0007669"/>
    <property type="project" value="InterPro"/>
</dbReference>
<dbReference type="PANTHER" id="PTHR24305">
    <property type="entry name" value="CYTOCHROME P450"/>
    <property type="match status" value="1"/>
</dbReference>
<dbReference type="VEuPathDB" id="FungiDB:I7I52_04292"/>
<evidence type="ECO:0000256" key="2">
    <source>
        <dbReference type="SAM" id="Phobius"/>
    </source>
</evidence>
<dbReference type="Pfam" id="PF00067">
    <property type="entry name" value="p450"/>
    <property type="match status" value="1"/>
</dbReference>
<gene>
    <name evidence="3" type="primary">CNX8</name>
    <name evidence="3" type="ORF">I7I52_04292</name>
</gene>
<dbReference type="EMBL" id="JAEVHI010000004">
    <property type="protein sequence ID" value="KAG5293093.1"/>
    <property type="molecule type" value="Genomic_DNA"/>
</dbReference>
<dbReference type="GO" id="GO:0005506">
    <property type="term" value="F:iron ion binding"/>
    <property type="evidence" value="ECO:0007669"/>
    <property type="project" value="InterPro"/>
</dbReference>